<accession>A0ABT1VC11</accession>
<proteinExistence type="predicted"/>
<dbReference type="PRINTS" id="PR00412">
    <property type="entry name" value="EPOXHYDRLASE"/>
</dbReference>
<comment type="caution">
    <text evidence="3">The sequence shown here is derived from an EMBL/GenBank/DDBJ whole genome shotgun (WGS) entry which is preliminary data.</text>
</comment>
<dbReference type="Proteomes" id="UP001204746">
    <property type="component" value="Unassembled WGS sequence"/>
</dbReference>
<dbReference type="EMBL" id="JANIAA010000045">
    <property type="protein sequence ID" value="MCQ8194310.1"/>
    <property type="molecule type" value="Genomic_DNA"/>
</dbReference>
<keyword evidence="4" id="KW-1185">Reference proteome</keyword>
<protein>
    <submittedName>
        <fullName evidence="3">Alpha/beta hydrolase</fullName>
    </submittedName>
</protein>
<dbReference type="InterPro" id="IPR000073">
    <property type="entry name" value="AB_hydrolase_1"/>
</dbReference>
<dbReference type="PANTHER" id="PTHR43329">
    <property type="entry name" value="EPOXIDE HYDROLASE"/>
    <property type="match status" value="1"/>
</dbReference>
<sequence>MTEITHRFVQAGGLRMHIAEAGSGPLVVLLHGFPETWYSWRHQLLALAAAGYHAVAPDQRGYGRTDQPDAIEDYTILHTVGDVIQLIHVLGEERAVLAGHDWGGAVTWHAALMRPEVICAVVSLSTPFQPHADGPHLAALRAAAGEDYENYYSAYFQRPGVADRELGQDPHATVRRALYGASGEGYPWSPVIPAGGHVLDIWAEPSTLPPWLTEEDIDTVAADYARTGFTPALNWFRNFDRNWALTHPWHNAVIRQPALYITGDRDLARTLPGAAELLAGRPAAVPHARDAIVLPGCGHWIQQERPEDVNEALIAFLRSLPQG</sequence>
<reference evidence="3 4" key="1">
    <citation type="submission" date="2022-07" db="EMBL/GenBank/DDBJ databases">
        <authorList>
            <person name="Phongsopitanun W."/>
            <person name="Tanasupawat S."/>
        </authorList>
    </citation>
    <scope>NUCLEOTIDE SEQUENCE [LARGE SCALE GENOMIC DNA]</scope>
    <source>
        <strain evidence="3 4">RCU-064</strain>
    </source>
</reference>
<dbReference type="SUPFAM" id="SSF53474">
    <property type="entry name" value="alpha/beta-Hydrolases"/>
    <property type="match status" value="1"/>
</dbReference>
<dbReference type="Pfam" id="PF00561">
    <property type="entry name" value="Abhydrolase_1"/>
    <property type="match status" value="1"/>
</dbReference>
<dbReference type="GO" id="GO:0016787">
    <property type="term" value="F:hydrolase activity"/>
    <property type="evidence" value="ECO:0007669"/>
    <property type="project" value="UniProtKB-KW"/>
</dbReference>
<dbReference type="Gene3D" id="3.40.50.1820">
    <property type="entry name" value="alpha/beta hydrolase"/>
    <property type="match status" value="1"/>
</dbReference>
<gene>
    <name evidence="3" type="ORF">NP777_39980</name>
</gene>
<feature type="domain" description="AB hydrolase-1" evidence="2">
    <location>
        <begin position="25"/>
        <end position="150"/>
    </location>
</feature>
<evidence type="ECO:0000313" key="3">
    <source>
        <dbReference type="EMBL" id="MCQ8194310.1"/>
    </source>
</evidence>
<dbReference type="InterPro" id="IPR000639">
    <property type="entry name" value="Epox_hydrolase-like"/>
</dbReference>
<evidence type="ECO:0000256" key="1">
    <source>
        <dbReference type="ARBA" id="ARBA00022801"/>
    </source>
</evidence>
<dbReference type="InterPro" id="IPR029058">
    <property type="entry name" value="AB_hydrolase_fold"/>
</dbReference>
<dbReference type="RefSeq" id="WP_256655082.1">
    <property type="nucleotide sequence ID" value="NZ_JANIAA010000045.1"/>
</dbReference>
<keyword evidence="1 3" id="KW-0378">Hydrolase</keyword>
<name>A0ABT1VC11_9ACTN</name>
<evidence type="ECO:0000313" key="4">
    <source>
        <dbReference type="Proteomes" id="UP001204746"/>
    </source>
</evidence>
<organism evidence="3 4">
    <name type="scientific">Streptomyces rugosispiralis</name>
    <dbReference type="NCBI Taxonomy" id="2967341"/>
    <lineage>
        <taxon>Bacteria</taxon>
        <taxon>Bacillati</taxon>
        <taxon>Actinomycetota</taxon>
        <taxon>Actinomycetes</taxon>
        <taxon>Kitasatosporales</taxon>
        <taxon>Streptomycetaceae</taxon>
        <taxon>Streptomyces</taxon>
    </lineage>
</organism>
<evidence type="ECO:0000259" key="2">
    <source>
        <dbReference type="Pfam" id="PF00561"/>
    </source>
</evidence>